<proteinExistence type="predicted"/>
<accession>A0A498IMX5</accession>
<dbReference type="EMBL" id="RDQH01000337">
    <property type="protein sequence ID" value="RXH84580.1"/>
    <property type="molecule type" value="Genomic_DNA"/>
</dbReference>
<protein>
    <submittedName>
        <fullName evidence="1">Uncharacterized protein</fullName>
    </submittedName>
</protein>
<reference evidence="1 2" key="1">
    <citation type="submission" date="2018-10" db="EMBL/GenBank/DDBJ databases">
        <title>A high-quality apple genome assembly.</title>
        <authorList>
            <person name="Hu J."/>
        </authorList>
    </citation>
    <scope>NUCLEOTIDE SEQUENCE [LARGE SCALE GENOMIC DNA]</scope>
    <source>
        <strain evidence="2">cv. HFTH1</strain>
        <tissue evidence="1">Young leaf</tissue>
    </source>
</reference>
<evidence type="ECO:0000313" key="2">
    <source>
        <dbReference type="Proteomes" id="UP000290289"/>
    </source>
</evidence>
<name>A0A498IMX5_MALDO</name>
<dbReference type="Proteomes" id="UP000290289">
    <property type="component" value="Chromosome 11"/>
</dbReference>
<keyword evidence="2" id="KW-1185">Reference proteome</keyword>
<dbReference type="AlphaFoldDB" id="A0A498IMX5"/>
<evidence type="ECO:0000313" key="1">
    <source>
        <dbReference type="EMBL" id="RXH84580.1"/>
    </source>
</evidence>
<sequence>MEDDAFLILRASFACFYTGRTIVSSSIGNSGVRILGHKSTKQMIIFRADPYMNDLVRVCNWGVYTRVLYAVLKHVIMFTFLNYYDDAKDIYGKSMRCKFPYDQRVEDTCMRQHRGKSFPLLPCSGFATSAASSSELRSEGLMGIFSDIRGYYLVNETMFCNLFSEGAKRLPCHRRRGSSPCDHCEWRPHPKCRPLLRARSRTCGFGGRDPEPFLLKISSPLLSALQGKPTPWAVFNHFWIEICVSGFVGCSHVEIWKVLVVDCVELTQVGSIKV</sequence>
<organism evidence="1 2">
    <name type="scientific">Malus domestica</name>
    <name type="common">Apple</name>
    <name type="synonym">Pyrus malus</name>
    <dbReference type="NCBI Taxonomy" id="3750"/>
    <lineage>
        <taxon>Eukaryota</taxon>
        <taxon>Viridiplantae</taxon>
        <taxon>Streptophyta</taxon>
        <taxon>Embryophyta</taxon>
        <taxon>Tracheophyta</taxon>
        <taxon>Spermatophyta</taxon>
        <taxon>Magnoliopsida</taxon>
        <taxon>eudicotyledons</taxon>
        <taxon>Gunneridae</taxon>
        <taxon>Pentapetalae</taxon>
        <taxon>rosids</taxon>
        <taxon>fabids</taxon>
        <taxon>Rosales</taxon>
        <taxon>Rosaceae</taxon>
        <taxon>Amygdaloideae</taxon>
        <taxon>Maleae</taxon>
        <taxon>Malus</taxon>
    </lineage>
</organism>
<comment type="caution">
    <text evidence="1">The sequence shown here is derived from an EMBL/GenBank/DDBJ whole genome shotgun (WGS) entry which is preliminary data.</text>
</comment>
<gene>
    <name evidence="1" type="ORF">DVH24_032864</name>
</gene>